<keyword evidence="2" id="KW-1133">Transmembrane helix</keyword>
<dbReference type="InterPro" id="IPR011330">
    <property type="entry name" value="Glyco_hydro/deAcase_b/a-brl"/>
</dbReference>
<dbReference type="Pfam" id="PF04748">
    <property type="entry name" value="Polysacc_deac_2"/>
    <property type="match status" value="1"/>
</dbReference>
<dbReference type="InterPro" id="IPR006837">
    <property type="entry name" value="Divergent_DAC"/>
</dbReference>
<accession>A0A2N3KDF5</accession>
<dbReference type="AlphaFoldDB" id="A0A2N3KDF5"/>
<dbReference type="EMBL" id="NWTK01000022">
    <property type="protein sequence ID" value="PKR48544.1"/>
    <property type="molecule type" value="Genomic_DNA"/>
</dbReference>
<keyword evidence="2" id="KW-0812">Transmembrane</keyword>
<evidence type="ECO:0008006" key="5">
    <source>
        <dbReference type="Google" id="ProtNLM"/>
    </source>
</evidence>
<feature type="region of interest" description="Disordered" evidence="1">
    <location>
        <begin position="464"/>
        <end position="505"/>
    </location>
</feature>
<dbReference type="CDD" id="cd10936">
    <property type="entry name" value="CE4_DAC2"/>
    <property type="match status" value="1"/>
</dbReference>
<keyword evidence="2" id="KW-0472">Membrane</keyword>
<dbReference type="SUPFAM" id="SSF88713">
    <property type="entry name" value="Glycoside hydrolase/deacetylase"/>
    <property type="match status" value="1"/>
</dbReference>
<protein>
    <recommendedName>
        <fullName evidence="5">Divergent polysaccharide deacetylase family protein</fullName>
    </recommendedName>
</protein>
<feature type="compositionally biased region" description="Basic and acidic residues" evidence="1">
    <location>
        <begin position="479"/>
        <end position="489"/>
    </location>
</feature>
<evidence type="ECO:0000313" key="4">
    <source>
        <dbReference type="Proteomes" id="UP000233597"/>
    </source>
</evidence>
<dbReference type="GO" id="GO:0005975">
    <property type="term" value="P:carbohydrate metabolic process"/>
    <property type="evidence" value="ECO:0007669"/>
    <property type="project" value="InterPro"/>
</dbReference>
<evidence type="ECO:0000256" key="1">
    <source>
        <dbReference type="SAM" id="MobiDB-lite"/>
    </source>
</evidence>
<feature type="transmembrane region" description="Helical" evidence="2">
    <location>
        <begin position="55"/>
        <end position="76"/>
    </location>
</feature>
<feature type="region of interest" description="Disordered" evidence="1">
    <location>
        <begin position="122"/>
        <end position="216"/>
    </location>
</feature>
<dbReference type="PANTHER" id="PTHR30105:SF2">
    <property type="entry name" value="DIVERGENT POLYSACCHARIDE DEACETYLASE SUPERFAMILY"/>
    <property type="match status" value="1"/>
</dbReference>
<dbReference type="Gene3D" id="3.20.20.370">
    <property type="entry name" value="Glycoside hydrolase/deacetylase"/>
    <property type="match status" value="1"/>
</dbReference>
<evidence type="ECO:0000313" key="3">
    <source>
        <dbReference type="EMBL" id="PKR48544.1"/>
    </source>
</evidence>
<organism evidence="3 4">
    <name type="scientific">Thalassospira marina</name>
    <dbReference type="NCBI Taxonomy" id="2048283"/>
    <lineage>
        <taxon>Bacteria</taxon>
        <taxon>Pseudomonadati</taxon>
        <taxon>Pseudomonadota</taxon>
        <taxon>Alphaproteobacteria</taxon>
        <taxon>Rhodospirillales</taxon>
        <taxon>Thalassospiraceae</taxon>
        <taxon>Thalassospira</taxon>
    </lineage>
</organism>
<gene>
    <name evidence="3" type="ORF">COO20_23975</name>
</gene>
<feature type="region of interest" description="Disordered" evidence="1">
    <location>
        <begin position="1"/>
        <end position="29"/>
    </location>
</feature>
<sequence>MRRGRKAESSAPEPDDDLSSETGAEDVPFTELPYDEQLRRLPLRPPTRRWRLSKFLLLVLYLLPFGVASLAAIPLLDPETGWRLFHMGSPRVTDAIPGTERELQDEIAQGVLDIEARNRAEDEARRKAAAQAGTDAPNAADMPPGVSDLAGGETVQGDGAGGMAAGNGSGGSASGPSPEELAALAEGGGFDEKIEPDPLRPAPIPGMDEEGSFGRIPRIAEDGRTPAKVYARPFTLEPEQPYVAVIVTGLGLNEDRTTKAIEDLPLNISLGLSPYADNLPKIVARARQMGHEVFLQLPMEPDDFPLSDPGPRALMTSLPEGENLVRLEWLLARFPGYAGVVGHLGSKFANLDSSIRPVIDFLDKTGLMYVDGSNSGMVSLAAQLAANTEEPNAIIDFNIDTIPSRRAIDAQLAAMVNKAKTDGFAIGLAQSYPVTIQRLRNWAQRLERQGVKLAPISALAGKQVIPQNPQEAAAAQRRNMSDEEAHKGDSASGNADATEQTIEGN</sequence>
<proteinExistence type="predicted"/>
<dbReference type="PANTHER" id="PTHR30105">
    <property type="entry name" value="UNCHARACTERIZED YIBQ-RELATED"/>
    <property type="match status" value="1"/>
</dbReference>
<name>A0A2N3KDF5_9PROT</name>
<dbReference type="Proteomes" id="UP000233597">
    <property type="component" value="Unassembled WGS sequence"/>
</dbReference>
<reference evidence="3 4" key="1">
    <citation type="submission" date="2017-09" db="EMBL/GenBank/DDBJ databases">
        <title>Biodiversity and function of Thalassospira species in the particle-attached aromatic-hydrocarbon-degrading consortia from the surface seawater of the South China Sea.</title>
        <authorList>
            <person name="Dong C."/>
            <person name="Liu R."/>
            <person name="Shao Z."/>
        </authorList>
    </citation>
    <scope>NUCLEOTIDE SEQUENCE [LARGE SCALE GENOMIC DNA]</scope>
    <source>
        <strain evidence="3 4">CSC1P2</strain>
    </source>
</reference>
<feature type="compositionally biased region" description="Gly residues" evidence="1">
    <location>
        <begin position="158"/>
        <end position="173"/>
    </location>
</feature>
<comment type="caution">
    <text evidence="3">The sequence shown here is derived from an EMBL/GenBank/DDBJ whole genome shotgun (WGS) entry which is preliminary data.</text>
</comment>
<dbReference type="OrthoDB" id="9784811at2"/>
<feature type="compositionally biased region" description="Polar residues" evidence="1">
    <location>
        <begin position="491"/>
        <end position="505"/>
    </location>
</feature>
<evidence type="ECO:0000256" key="2">
    <source>
        <dbReference type="SAM" id="Phobius"/>
    </source>
</evidence>